<evidence type="ECO:0000256" key="10">
    <source>
        <dbReference type="SAM" id="MobiDB-lite"/>
    </source>
</evidence>
<proteinExistence type="predicted"/>
<keyword evidence="13" id="KW-1185">Reference proteome</keyword>
<feature type="region of interest" description="Disordered" evidence="10">
    <location>
        <begin position="78"/>
        <end position="127"/>
    </location>
</feature>
<protein>
    <recommendedName>
        <fullName evidence="2">chitin synthase</fullName>
        <ecNumber evidence="2">2.4.1.16</ecNumber>
    </recommendedName>
</protein>
<keyword evidence="9" id="KW-0325">Glycoprotein</keyword>
<dbReference type="PANTHER" id="PTHR22914:SF13">
    <property type="entry name" value="CHITIN SYNTHASE"/>
    <property type="match status" value="1"/>
</dbReference>
<dbReference type="Proteomes" id="UP001345013">
    <property type="component" value="Unassembled WGS sequence"/>
</dbReference>
<keyword evidence="5" id="KW-0808">Transferase</keyword>
<dbReference type="InterPro" id="IPR004835">
    <property type="entry name" value="Chitin_synth"/>
</dbReference>
<feature type="compositionally biased region" description="Basic and acidic residues" evidence="10">
    <location>
        <begin position="731"/>
        <end position="744"/>
    </location>
</feature>
<evidence type="ECO:0000256" key="1">
    <source>
        <dbReference type="ARBA" id="ARBA00004651"/>
    </source>
</evidence>
<evidence type="ECO:0000256" key="4">
    <source>
        <dbReference type="ARBA" id="ARBA00022676"/>
    </source>
</evidence>
<evidence type="ECO:0000256" key="5">
    <source>
        <dbReference type="ARBA" id="ARBA00022679"/>
    </source>
</evidence>
<evidence type="ECO:0000256" key="8">
    <source>
        <dbReference type="ARBA" id="ARBA00023136"/>
    </source>
</evidence>
<evidence type="ECO:0000256" key="6">
    <source>
        <dbReference type="ARBA" id="ARBA00022692"/>
    </source>
</evidence>
<evidence type="ECO:0000313" key="13">
    <source>
        <dbReference type="Proteomes" id="UP001345013"/>
    </source>
</evidence>
<comment type="subcellular location">
    <subcellularLocation>
        <location evidence="1">Cell membrane</location>
        <topology evidence="1">Multi-pass membrane protein</topology>
    </subcellularLocation>
</comment>
<keyword evidence="3" id="KW-1003">Cell membrane</keyword>
<evidence type="ECO:0000256" key="9">
    <source>
        <dbReference type="ARBA" id="ARBA00023180"/>
    </source>
</evidence>
<keyword evidence="4" id="KW-0328">Glycosyltransferase</keyword>
<name>A0ABR0K8V9_9EURO</name>
<organism evidence="12 13">
    <name type="scientific">Lithohypha guttulata</name>
    <dbReference type="NCBI Taxonomy" id="1690604"/>
    <lineage>
        <taxon>Eukaryota</taxon>
        <taxon>Fungi</taxon>
        <taxon>Dikarya</taxon>
        <taxon>Ascomycota</taxon>
        <taxon>Pezizomycotina</taxon>
        <taxon>Eurotiomycetes</taxon>
        <taxon>Chaetothyriomycetidae</taxon>
        <taxon>Chaetothyriales</taxon>
        <taxon>Trichomeriaceae</taxon>
        <taxon>Lithohypha</taxon>
    </lineage>
</organism>
<accession>A0ABR0K8V9</accession>
<feature type="transmembrane region" description="Helical" evidence="11">
    <location>
        <begin position="294"/>
        <end position="315"/>
    </location>
</feature>
<gene>
    <name evidence="12" type="ORF">LTR24_006034</name>
</gene>
<dbReference type="PANTHER" id="PTHR22914">
    <property type="entry name" value="CHITIN SYNTHASE"/>
    <property type="match status" value="1"/>
</dbReference>
<evidence type="ECO:0000256" key="2">
    <source>
        <dbReference type="ARBA" id="ARBA00012543"/>
    </source>
</evidence>
<keyword evidence="7 11" id="KW-1133">Transmembrane helix</keyword>
<evidence type="ECO:0000256" key="7">
    <source>
        <dbReference type="ARBA" id="ARBA00022989"/>
    </source>
</evidence>
<reference evidence="12 13" key="1">
    <citation type="submission" date="2023-08" db="EMBL/GenBank/DDBJ databases">
        <title>Black Yeasts Isolated from many extreme environments.</title>
        <authorList>
            <person name="Coleine C."/>
            <person name="Stajich J.E."/>
            <person name="Selbmann L."/>
        </authorList>
    </citation>
    <scope>NUCLEOTIDE SEQUENCE [LARGE SCALE GENOMIC DNA]</scope>
    <source>
        <strain evidence="12 13">CCFEE 5885</strain>
    </source>
</reference>
<sequence length="768" mass="86546">MATLRGLNSYSIDHAINDLARHDLQLQLPSLSKPSEAHLRNGGMLLSRDVVLTRPSLPSRAPTGLSLSFSSVSGESLSTCKAPSRESSRTSSLFSNDRSSQVAYQASGADLKPAHLTGREPRRVRRSLSVTEISTSWKPAPEPIRSRSLSEITSSSARPVSLRQNDIRPFVLKGRVKPSSTTDEVEQNTSDVQTDDIDRIAISKSLPKRPVEDDHVPGIHRRNSLSLYDVAIAGREACVVSVPPKSRPDASDETLKRRGRRRIVLQKHAMQISQAAWNGFFIFTTWWWMRYYYLLLPFITATVALNVIMIFSIICRQIRNGLAPEKKVMPKSPESLVLLIPCYNETKEELLKSLDSLVAQIDIEQHKRAIMIMCDGKVRGPGMEKSTADYLLHDILTDNQERRYVRSAYLAWDQQPMDIVFQRGTYGGIPYFCIVKQQNQGKRDGLIVVRSFLYNFNMRDEKPKVIFSSEFFAHMAKFLLEAQFDRVDQLVGMDADTVFDERCIWNLLNESRYPNTVGVCGYVAVDFSGGQWNIWRLYQSAEYTIAQGLRRLHQSIVTHKVSCLPGCCQLLKVCEETCGEEVLIEKFGYCPTVKDGLLTQIRATASEDRNHVCHMLSARPNAQTRQALGAKAVTDVPHSASVFLSQRRRWTLGATSNDLFLAFAPGVQWFERILAFVNVFTWFLNPFIIASVASFIYAITIWNMDSFGWGKTRKVISTDESSEGSESDNTFGHDKHDAGTKKADGVSSQPEDIDRMDEIAREEKKIGH</sequence>
<dbReference type="EC" id="2.4.1.16" evidence="2"/>
<evidence type="ECO:0000313" key="12">
    <source>
        <dbReference type="EMBL" id="KAK5089666.1"/>
    </source>
</evidence>
<dbReference type="EMBL" id="JAVRRG010000073">
    <property type="protein sequence ID" value="KAK5089666.1"/>
    <property type="molecule type" value="Genomic_DNA"/>
</dbReference>
<evidence type="ECO:0000256" key="3">
    <source>
        <dbReference type="ARBA" id="ARBA00022475"/>
    </source>
</evidence>
<feature type="region of interest" description="Disordered" evidence="10">
    <location>
        <begin position="720"/>
        <end position="768"/>
    </location>
</feature>
<dbReference type="SUPFAM" id="SSF53448">
    <property type="entry name" value="Nucleotide-diphospho-sugar transferases"/>
    <property type="match status" value="1"/>
</dbReference>
<feature type="compositionally biased region" description="Basic and acidic residues" evidence="10">
    <location>
        <begin position="752"/>
        <end position="768"/>
    </location>
</feature>
<dbReference type="InterPro" id="IPR029044">
    <property type="entry name" value="Nucleotide-diphossugar_trans"/>
</dbReference>
<dbReference type="Pfam" id="PF03142">
    <property type="entry name" value="Chitin_synth_2"/>
    <property type="match status" value="2"/>
</dbReference>
<feature type="transmembrane region" description="Helical" evidence="11">
    <location>
        <begin position="682"/>
        <end position="704"/>
    </location>
</feature>
<comment type="caution">
    <text evidence="12">The sequence shown here is derived from an EMBL/GenBank/DDBJ whole genome shotgun (WGS) entry which is preliminary data.</text>
</comment>
<keyword evidence="6 11" id="KW-0812">Transmembrane</keyword>
<evidence type="ECO:0000256" key="11">
    <source>
        <dbReference type="SAM" id="Phobius"/>
    </source>
</evidence>
<keyword evidence="8 11" id="KW-0472">Membrane</keyword>